<dbReference type="WBParaSite" id="PSAMB.scaffold910size38730.g9772.t1">
    <property type="protein sequence ID" value="PSAMB.scaffold910size38730.g9772.t1"/>
    <property type="gene ID" value="PSAMB.scaffold910size38730.g9772"/>
</dbReference>
<dbReference type="Proteomes" id="UP000887566">
    <property type="component" value="Unplaced"/>
</dbReference>
<dbReference type="PROSITE" id="PS51377">
    <property type="entry name" value="KIND"/>
    <property type="match status" value="1"/>
</dbReference>
<feature type="region of interest" description="Disordered" evidence="2">
    <location>
        <begin position="178"/>
        <end position="197"/>
    </location>
</feature>
<keyword evidence="1" id="KW-0677">Repeat</keyword>
<feature type="region of interest" description="Disordered" evidence="2">
    <location>
        <begin position="440"/>
        <end position="597"/>
    </location>
</feature>
<proteinExistence type="predicted"/>
<feature type="compositionally biased region" description="Acidic residues" evidence="2">
    <location>
        <begin position="181"/>
        <end position="195"/>
    </location>
</feature>
<dbReference type="AlphaFoldDB" id="A0A914XK50"/>
<organism evidence="4 5">
    <name type="scientific">Plectus sambesii</name>
    <dbReference type="NCBI Taxonomy" id="2011161"/>
    <lineage>
        <taxon>Eukaryota</taxon>
        <taxon>Metazoa</taxon>
        <taxon>Ecdysozoa</taxon>
        <taxon>Nematoda</taxon>
        <taxon>Chromadorea</taxon>
        <taxon>Plectida</taxon>
        <taxon>Plectina</taxon>
        <taxon>Plectoidea</taxon>
        <taxon>Plectidae</taxon>
        <taxon>Plectus</taxon>
    </lineage>
</organism>
<accession>A0A914XK50</accession>
<protein>
    <submittedName>
        <fullName evidence="5">KIND domain-containing protein</fullName>
    </submittedName>
</protein>
<name>A0A914XK50_9BILA</name>
<dbReference type="PANTHER" id="PTHR46900">
    <property type="entry name" value="TYROSINE-PROTEIN PHOSPHATASE NON-RECEPTOR TYPE 13"/>
    <property type="match status" value="1"/>
</dbReference>
<dbReference type="Gene3D" id="1.10.510.10">
    <property type="entry name" value="Transferase(Phosphotransferase) domain 1"/>
    <property type="match status" value="1"/>
</dbReference>
<evidence type="ECO:0000313" key="4">
    <source>
        <dbReference type="Proteomes" id="UP000887566"/>
    </source>
</evidence>
<feature type="region of interest" description="Disordered" evidence="2">
    <location>
        <begin position="282"/>
        <end position="321"/>
    </location>
</feature>
<dbReference type="InterPro" id="IPR011019">
    <property type="entry name" value="KIND_dom"/>
</dbReference>
<feature type="compositionally biased region" description="Polar residues" evidence="2">
    <location>
        <begin position="296"/>
        <end position="312"/>
    </location>
</feature>
<feature type="domain" description="KIND" evidence="3">
    <location>
        <begin position="6"/>
        <end position="183"/>
    </location>
</feature>
<dbReference type="InterPro" id="IPR052074">
    <property type="entry name" value="NonRcpt_TyrProt_Phosphatase"/>
</dbReference>
<dbReference type="SMART" id="SM00750">
    <property type="entry name" value="KIND"/>
    <property type="match status" value="1"/>
</dbReference>
<evidence type="ECO:0000256" key="2">
    <source>
        <dbReference type="SAM" id="MobiDB-lite"/>
    </source>
</evidence>
<reference evidence="5" key="1">
    <citation type="submission" date="2022-11" db="UniProtKB">
        <authorList>
            <consortium name="WormBaseParasite"/>
        </authorList>
    </citation>
    <scope>IDENTIFICATION</scope>
</reference>
<feature type="compositionally biased region" description="Basic and acidic residues" evidence="2">
    <location>
        <begin position="500"/>
        <end position="509"/>
    </location>
</feature>
<evidence type="ECO:0000259" key="3">
    <source>
        <dbReference type="PROSITE" id="PS51377"/>
    </source>
</evidence>
<evidence type="ECO:0000313" key="5">
    <source>
        <dbReference type="WBParaSite" id="PSAMB.scaffold910size38730.g9772.t1"/>
    </source>
</evidence>
<sequence>MGDVLVNLAEVLEVRDEALSEDEILALFIRAVAPLQALASEAMASHAFDCGFSPETFFLHVDGSIEVKPLHKDGVAPEFLPPEMVDSGDKQNDISQAYVYCLGAVLSYAQRYPNDESDSDEGAKNASPELLSLLNVMTVRDVNTRPTLTRLAQMGRQRAIERKIDPVKMVIDLHHSVMGDEQFDDDEDDDDDDPITGEYSLAVDEAPVRTAPAAAAATPLNASQAVRRKEGEDDDTMSSNRASTPSAAVIGLDIDISEIGSPVGNSTELPAVNADDSLVVHPPDRDSWVSFDGTKLNDSTTTPRKESMLSSSGDEDAKKPTLDPFAYDRLQESLTASGRDPFSSDSNKTTPRRPGPLDGIMPQRRSVDLTSKNHDCVGGARSCHSLECQFCSPTHPQFGATATANKSLPALEMVDGSPPIPAVREKKRKLLATPENLLLGAKTSGDRDPFASFEDLAHPDSSVNDRPPVSRLSSTASSSSASSSGSLKFDSIPPAGSIEALEKGAKRADNIPSSVDPEEPERRGTAGDPAARSAFPIDAQVVIEQPSTRALDDERAASKPTPAPRKTLPAVVERSSSASSVGSDDHFTQDTAPPSVLPTIDQAASRRDQDQQKSQLAPPISPICSPFEGGRNFLLDFLLAVVPSCNVGIVGRDGILFVLWRGAQRRE</sequence>
<keyword evidence="4" id="KW-1185">Reference proteome</keyword>
<feature type="region of interest" description="Disordered" evidence="2">
    <location>
        <begin position="334"/>
        <end position="363"/>
    </location>
</feature>
<dbReference type="PANTHER" id="PTHR46900:SF2">
    <property type="entry name" value="TYROSINE-PROTEIN PHOSPHATASE NON-RECEPTOR TYPE 13"/>
    <property type="match status" value="1"/>
</dbReference>
<feature type="compositionally biased region" description="Low complexity" evidence="2">
    <location>
        <begin position="470"/>
        <end position="487"/>
    </location>
</feature>
<evidence type="ECO:0000256" key="1">
    <source>
        <dbReference type="ARBA" id="ARBA00022737"/>
    </source>
</evidence>
<feature type="region of interest" description="Disordered" evidence="2">
    <location>
        <begin position="211"/>
        <end position="244"/>
    </location>
</feature>